<reference evidence="2" key="1">
    <citation type="submission" date="2021-02" db="EMBL/GenBank/DDBJ databases">
        <authorList>
            <person name="Dougan E. K."/>
            <person name="Rhodes N."/>
            <person name="Thang M."/>
            <person name="Chan C."/>
        </authorList>
    </citation>
    <scope>NUCLEOTIDE SEQUENCE</scope>
</reference>
<dbReference type="AlphaFoldDB" id="A0A812XLJ8"/>
<sequence>DWKGRSYNEDHHQEHGGLEHAGQRPTRAASRLFTSAVEAVAKPLKPKVASQSKHSQPAEPAVTESKAWTPCPKQSDVTVCSDMGRISPFAVGYACSQIGHKQPEGRAENIPLSRVWQQVKVNSDAETCYLGHEFPMMVFRAQSADGTEQLFTTEPWKLYCLQRAAVARKHLKPIIQPRFILDSAVIEEILKDANIPENFNQICIIGPDGEEERFSWEAKVSKSPKTGCA</sequence>
<feature type="compositionally biased region" description="Basic and acidic residues" evidence="1">
    <location>
        <begin position="1"/>
        <end position="22"/>
    </location>
</feature>
<proteinExistence type="predicted"/>
<evidence type="ECO:0000256" key="1">
    <source>
        <dbReference type="SAM" id="MobiDB-lite"/>
    </source>
</evidence>
<accession>A0A812XLJ8</accession>
<feature type="region of interest" description="Disordered" evidence="1">
    <location>
        <begin position="1"/>
        <end position="32"/>
    </location>
</feature>
<comment type="caution">
    <text evidence="2">The sequence shown here is derived from an EMBL/GenBank/DDBJ whole genome shotgun (WGS) entry which is preliminary data.</text>
</comment>
<name>A0A812XLJ8_SYMPI</name>
<evidence type="ECO:0000313" key="3">
    <source>
        <dbReference type="Proteomes" id="UP000649617"/>
    </source>
</evidence>
<feature type="non-terminal residue" evidence="2">
    <location>
        <position position="1"/>
    </location>
</feature>
<protein>
    <submittedName>
        <fullName evidence="2">ANKRD17 protein</fullName>
    </submittedName>
</protein>
<feature type="region of interest" description="Disordered" evidence="1">
    <location>
        <begin position="44"/>
        <end position="68"/>
    </location>
</feature>
<dbReference type="OrthoDB" id="409141at2759"/>
<dbReference type="EMBL" id="CAJNIZ010045957">
    <property type="protein sequence ID" value="CAE7734811.1"/>
    <property type="molecule type" value="Genomic_DNA"/>
</dbReference>
<organism evidence="2 3">
    <name type="scientific">Symbiodinium pilosum</name>
    <name type="common">Dinoflagellate</name>
    <dbReference type="NCBI Taxonomy" id="2952"/>
    <lineage>
        <taxon>Eukaryota</taxon>
        <taxon>Sar</taxon>
        <taxon>Alveolata</taxon>
        <taxon>Dinophyceae</taxon>
        <taxon>Suessiales</taxon>
        <taxon>Symbiodiniaceae</taxon>
        <taxon>Symbiodinium</taxon>
    </lineage>
</organism>
<gene>
    <name evidence="2" type="primary">ANKRD17</name>
    <name evidence="2" type="ORF">SPIL2461_LOCUS21117</name>
</gene>
<evidence type="ECO:0000313" key="2">
    <source>
        <dbReference type="EMBL" id="CAE7734811.1"/>
    </source>
</evidence>
<dbReference type="Proteomes" id="UP000649617">
    <property type="component" value="Unassembled WGS sequence"/>
</dbReference>
<keyword evidence="3" id="KW-1185">Reference proteome</keyword>